<organism evidence="1 2">
    <name type="scientific">Halosquirtibacter laminarini</name>
    <dbReference type="NCBI Taxonomy" id="3374600"/>
    <lineage>
        <taxon>Bacteria</taxon>
        <taxon>Pseudomonadati</taxon>
        <taxon>Bacteroidota</taxon>
        <taxon>Bacteroidia</taxon>
        <taxon>Marinilabiliales</taxon>
        <taxon>Prolixibacteraceae</taxon>
        <taxon>Halosquirtibacter</taxon>
    </lineage>
</organism>
<sequence>MKPLFFLFFILLLGSFSAKAQQPYPKMPVEDAPKDLEALIEKPIFHHTDLVDSLLVWHSQENKKSKGVKGYRLQIYFSSGTDARSEIQKIKSRFLRQHSDVETYTTYSAPDFKLRVGDFRTKSEALKLQKSVSSMFPDSFIVPEVIDPKY</sequence>
<gene>
    <name evidence="1" type="ORF">K4L44_12265</name>
</gene>
<dbReference type="Proteomes" id="UP000826212">
    <property type="component" value="Chromosome"/>
</dbReference>
<evidence type="ECO:0000313" key="1">
    <source>
        <dbReference type="EMBL" id="QZE13357.1"/>
    </source>
</evidence>
<dbReference type="EMBL" id="CP081303">
    <property type="protein sequence ID" value="QZE13357.1"/>
    <property type="molecule type" value="Genomic_DNA"/>
</dbReference>
<name>A0AC61NCU6_9BACT</name>
<protein>
    <submittedName>
        <fullName evidence="1">SPOR domain-containing protein</fullName>
    </submittedName>
</protein>
<proteinExistence type="predicted"/>
<reference evidence="1" key="1">
    <citation type="submission" date="2021-08" db="EMBL/GenBank/DDBJ databases">
        <title>Novel anaerobic bacterium isolated from sea squirt in East Sea, Republic of Korea.</title>
        <authorList>
            <person name="Nguyen T.H."/>
            <person name="Li Z."/>
            <person name="Lee Y.-J."/>
            <person name="Ko J."/>
            <person name="Kim S.-G."/>
        </authorList>
    </citation>
    <scope>NUCLEOTIDE SEQUENCE</scope>
    <source>
        <strain evidence="1">KCTC 25031</strain>
    </source>
</reference>
<accession>A0AC61NCU6</accession>
<evidence type="ECO:0000313" key="2">
    <source>
        <dbReference type="Proteomes" id="UP000826212"/>
    </source>
</evidence>
<keyword evidence="2" id="KW-1185">Reference proteome</keyword>